<dbReference type="AlphaFoldDB" id="A0A0C9VBW9"/>
<dbReference type="PANTHER" id="PTHR47064:SF2">
    <property type="entry name" value="SMP-30_GLUCONOLACTONASE_LRE-LIKE REGION DOMAIN-CONTAINING PROTEIN-RELATED"/>
    <property type="match status" value="1"/>
</dbReference>
<dbReference type="HOGENOM" id="CLU_036110_1_2_1"/>
<keyword evidence="3" id="KW-1185">Reference proteome</keyword>
<dbReference type="InterPro" id="IPR052988">
    <property type="entry name" value="Oryzine_lactonohydrolase"/>
</dbReference>
<dbReference type="Gene3D" id="2.120.10.30">
    <property type="entry name" value="TolB, C-terminal domain"/>
    <property type="match status" value="1"/>
</dbReference>
<gene>
    <name evidence="2" type="ORF">M422DRAFT_168160</name>
</gene>
<proteinExistence type="predicted"/>
<dbReference type="Proteomes" id="UP000054279">
    <property type="component" value="Unassembled WGS sequence"/>
</dbReference>
<dbReference type="InterPro" id="IPR013658">
    <property type="entry name" value="SGL"/>
</dbReference>
<dbReference type="InterPro" id="IPR011042">
    <property type="entry name" value="6-blade_b-propeller_TolB-like"/>
</dbReference>
<feature type="domain" description="SMP-30/Gluconolactonase/LRE-like region" evidence="1">
    <location>
        <begin position="163"/>
        <end position="335"/>
    </location>
</feature>
<accession>A0A0C9VBW9</accession>
<reference evidence="2 3" key="1">
    <citation type="submission" date="2014-06" db="EMBL/GenBank/DDBJ databases">
        <title>Evolutionary Origins and Diversification of the Mycorrhizal Mutualists.</title>
        <authorList>
            <consortium name="DOE Joint Genome Institute"/>
            <consortium name="Mycorrhizal Genomics Consortium"/>
            <person name="Kohler A."/>
            <person name="Kuo A."/>
            <person name="Nagy L.G."/>
            <person name="Floudas D."/>
            <person name="Copeland A."/>
            <person name="Barry K.W."/>
            <person name="Cichocki N."/>
            <person name="Veneault-Fourrey C."/>
            <person name="LaButti K."/>
            <person name="Lindquist E.A."/>
            <person name="Lipzen A."/>
            <person name="Lundell T."/>
            <person name="Morin E."/>
            <person name="Murat C."/>
            <person name="Riley R."/>
            <person name="Ohm R."/>
            <person name="Sun H."/>
            <person name="Tunlid A."/>
            <person name="Henrissat B."/>
            <person name="Grigoriev I.V."/>
            <person name="Hibbett D.S."/>
            <person name="Martin F."/>
        </authorList>
    </citation>
    <scope>NUCLEOTIDE SEQUENCE [LARGE SCALE GENOMIC DNA]</scope>
    <source>
        <strain evidence="2 3">SS14</strain>
    </source>
</reference>
<sequence length="360" mass="38772">QLIPPLSFTVVETFRQSTLQLFNPTNSTAPFFQIFDDDFLALLGPTPFVKQIASRPGFSFAFEAPIFVPETNDMFFASSVQAADATLERNNFIGKISITELERDLAAGVQNVNISLNLSDTVQITNGGTGPFKGNLLLATRGRGNLPASLVAVNPKPPFNTTVLLNSFFGRQFDSFNDIKIHPSGKIFVTDSNLGFISGQKTPLTLPQQVYMFDPETSDVRVVADTFVSLNGIALGVDGKIGYIGDAGVFGATVQQNSTATIYAYDIDPQTFEWNNRRVFAYIDAGIPDGIQVDTNGNVYAATADGVQVFRKDGTLIGKIFIGSNVANMAFAGDANLLIILANTEIFAATIHAISNLVVT</sequence>
<feature type="non-terminal residue" evidence="2">
    <location>
        <position position="1"/>
    </location>
</feature>
<dbReference type="PANTHER" id="PTHR47064">
    <property type="entry name" value="PUTATIVE (AFU_ORTHOLOGUE AFUA_1G08990)-RELATED"/>
    <property type="match status" value="1"/>
</dbReference>
<evidence type="ECO:0000259" key="1">
    <source>
        <dbReference type="Pfam" id="PF08450"/>
    </source>
</evidence>
<dbReference type="SUPFAM" id="SSF63829">
    <property type="entry name" value="Calcium-dependent phosphotriesterase"/>
    <property type="match status" value="1"/>
</dbReference>
<dbReference type="Pfam" id="PF08450">
    <property type="entry name" value="SGL"/>
    <property type="match status" value="1"/>
</dbReference>
<protein>
    <recommendedName>
        <fullName evidence="1">SMP-30/Gluconolactonase/LRE-like region domain-containing protein</fullName>
    </recommendedName>
</protein>
<evidence type="ECO:0000313" key="3">
    <source>
        <dbReference type="Proteomes" id="UP000054279"/>
    </source>
</evidence>
<evidence type="ECO:0000313" key="2">
    <source>
        <dbReference type="EMBL" id="KIJ44419.1"/>
    </source>
</evidence>
<name>A0A0C9VBW9_SPHS4</name>
<dbReference type="EMBL" id="KN837117">
    <property type="protein sequence ID" value="KIJ44419.1"/>
    <property type="molecule type" value="Genomic_DNA"/>
</dbReference>
<dbReference type="OrthoDB" id="423498at2759"/>
<organism evidence="2 3">
    <name type="scientific">Sphaerobolus stellatus (strain SS14)</name>
    <dbReference type="NCBI Taxonomy" id="990650"/>
    <lineage>
        <taxon>Eukaryota</taxon>
        <taxon>Fungi</taxon>
        <taxon>Dikarya</taxon>
        <taxon>Basidiomycota</taxon>
        <taxon>Agaricomycotina</taxon>
        <taxon>Agaricomycetes</taxon>
        <taxon>Phallomycetidae</taxon>
        <taxon>Geastrales</taxon>
        <taxon>Sphaerobolaceae</taxon>
        <taxon>Sphaerobolus</taxon>
    </lineage>
</organism>